<dbReference type="Proteomes" id="UP001291999">
    <property type="component" value="Unassembled WGS sequence"/>
</dbReference>
<keyword evidence="3" id="KW-1185">Reference proteome</keyword>
<gene>
    <name evidence="2" type="ORF">SFC79_18665</name>
</gene>
<evidence type="ECO:0000313" key="2">
    <source>
        <dbReference type="EMBL" id="MDZ5663806.1"/>
    </source>
</evidence>
<dbReference type="EMBL" id="JAXQPW010000007">
    <property type="protein sequence ID" value="MDZ5663806.1"/>
    <property type="molecule type" value="Genomic_DNA"/>
</dbReference>
<accession>A0ABU5KG15</accession>
<reference evidence="2 3" key="1">
    <citation type="submission" date="2023-11" db="EMBL/GenBank/DDBJ databases">
        <title>Novel species in genus Nocardioides.</title>
        <authorList>
            <person name="Zhou H."/>
        </authorList>
    </citation>
    <scope>NUCLEOTIDE SEQUENCE [LARGE SCALE GENOMIC DNA]</scope>
    <source>
        <strain evidence="2 3">S-58</strain>
    </source>
</reference>
<organism evidence="2 3">
    <name type="scientific">Nocardioides renjunii</name>
    <dbReference type="NCBI Taxonomy" id="3095075"/>
    <lineage>
        <taxon>Bacteria</taxon>
        <taxon>Bacillati</taxon>
        <taxon>Actinomycetota</taxon>
        <taxon>Actinomycetes</taxon>
        <taxon>Propionibacteriales</taxon>
        <taxon>Nocardioidaceae</taxon>
        <taxon>Nocardioides</taxon>
    </lineage>
</organism>
<name>A0ABU5KG15_9ACTN</name>
<proteinExistence type="predicted"/>
<protein>
    <submittedName>
        <fullName evidence="2">Uncharacterized protein</fullName>
    </submittedName>
</protein>
<sequence>MTDAAGTDPVGSLGEEAAKLFGALSGWAREQVEDAGDGLSDMAAQAAATVHDLDEHLATGSAECTVCPVCRTIHAVRQLDPEVVTHLSSALTSLAQAAASLLSTRPPAQDDASGDEHAASDEHADHDDAWPEDA</sequence>
<evidence type="ECO:0000256" key="1">
    <source>
        <dbReference type="SAM" id="MobiDB-lite"/>
    </source>
</evidence>
<feature type="compositionally biased region" description="Basic and acidic residues" evidence="1">
    <location>
        <begin position="114"/>
        <end position="134"/>
    </location>
</feature>
<evidence type="ECO:0000313" key="3">
    <source>
        <dbReference type="Proteomes" id="UP001291999"/>
    </source>
</evidence>
<dbReference type="RefSeq" id="WP_322425493.1">
    <property type="nucleotide sequence ID" value="NZ_JAXQPW010000007.1"/>
</dbReference>
<feature type="region of interest" description="Disordered" evidence="1">
    <location>
        <begin position="102"/>
        <end position="134"/>
    </location>
</feature>
<comment type="caution">
    <text evidence="2">The sequence shown here is derived from an EMBL/GenBank/DDBJ whole genome shotgun (WGS) entry which is preliminary data.</text>
</comment>